<dbReference type="PANTHER" id="PTHR43625:SF40">
    <property type="entry name" value="ALDO-KETO REDUCTASE YAKC [NADP(+)]"/>
    <property type="match status" value="1"/>
</dbReference>
<dbReference type="InterPro" id="IPR036812">
    <property type="entry name" value="NAD(P)_OxRdtase_dom_sf"/>
</dbReference>
<dbReference type="SUPFAM" id="SSF51430">
    <property type="entry name" value="NAD(P)-linked oxidoreductase"/>
    <property type="match status" value="1"/>
</dbReference>
<sequence length="330" mass="35654">MHRKLGDVSIPATGLGWMGISVVYGSVGSTKIDSKFVLDAAYAAGCTLWDTANTYGDSEELIGKWFKLNPGKREKIFLATKVGFTMTGARGDPEYIKEQCAQSLKRLGVACIDLYYLHRVDRNTPIEKSVGAMAELVKEGKVKYLGLSDCTSAGLRRAHAIHPIAALQIEFSPIVLEVEQAPLNLVQTARELGTKIVAYSPLGRGFLTGQIKSHADLEEGDMRRNFPKFSGENFPKILALAGKIGEIGKRHGASAGQTTLAWTLAQGEDFFVIPGTKKIKYIHEIAAAASVKLTEAEVAEIRSLAEATDIQGDRSPAGLQDMAYADSPPL</sequence>
<proteinExistence type="predicted"/>
<dbReference type="Proteomes" id="UP001221142">
    <property type="component" value="Unassembled WGS sequence"/>
</dbReference>
<keyword evidence="4" id="KW-1185">Reference proteome</keyword>
<feature type="domain" description="NADP-dependent oxidoreductase" evidence="2">
    <location>
        <begin position="33"/>
        <end position="305"/>
    </location>
</feature>
<evidence type="ECO:0000313" key="4">
    <source>
        <dbReference type="Proteomes" id="UP001221142"/>
    </source>
</evidence>
<dbReference type="Pfam" id="PF00248">
    <property type="entry name" value="Aldo_ket_red"/>
    <property type="match status" value="1"/>
</dbReference>
<protein>
    <submittedName>
        <fullName evidence="3">NADP-dependent oxidoreductase domain-containing protein</fullName>
    </submittedName>
</protein>
<keyword evidence="1" id="KW-0560">Oxidoreductase</keyword>
<dbReference type="Gene3D" id="3.20.20.100">
    <property type="entry name" value="NADP-dependent oxidoreductase domain"/>
    <property type="match status" value="1"/>
</dbReference>
<dbReference type="PANTHER" id="PTHR43625">
    <property type="entry name" value="AFLATOXIN B1 ALDEHYDE REDUCTASE"/>
    <property type="match status" value="1"/>
</dbReference>
<dbReference type="EMBL" id="JARKIF010000010">
    <property type="protein sequence ID" value="KAJ7629025.1"/>
    <property type="molecule type" value="Genomic_DNA"/>
</dbReference>
<dbReference type="GO" id="GO:0016491">
    <property type="term" value="F:oxidoreductase activity"/>
    <property type="evidence" value="ECO:0007669"/>
    <property type="project" value="UniProtKB-KW"/>
</dbReference>
<dbReference type="PRINTS" id="PR00069">
    <property type="entry name" value="ALDKETRDTASE"/>
</dbReference>
<dbReference type="AlphaFoldDB" id="A0AAD7BS26"/>
<accession>A0AAD7BS26</accession>
<dbReference type="InterPro" id="IPR050791">
    <property type="entry name" value="Aldo-Keto_reductase"/>
</dbReference>
<gene>
    <name evidence="3" type="ORF">FB45DRAFT_919805</name>
</gene>
<comment type="caution">
    <text evidence="3">The sequence shown here is derived from an EMBL/GenBank/DDBJ whole genome shotgun (WGS) entry which is preliminary data.</text>
</comment>
<dbReference type="GO" id="GO:0005737">
    <property type="term" value="C:cytoplasm"/>
    <property type="evidence" value="ECO:0007669"/>
    <property type="project" value="TreeGrafter"/>
</dbReference>
<evidence type="ECO:0000313" key="3">
    <source>
        <dbReference type="EMBL" id="KAJ7629025.1"/>
    </source>
</evidence>
<name>A0AAD7BS26_9AGAR</name>
<dbReference type="InterPro" id="IPR023210">
    <property type="entry name" value="NADP_OxRdtase_dom"/>
</dbReference>
<organism evidence="3 4">
    <name type="scientific">Roridomyces roridus</name>
    <dbReference type="NCBI Taxonomy" id="1738132"/>
    <lineage>
        <taxon>Eukaryota</taxon>
        <taxon>Fungi</taxon>
        <taxon>Dikarya</taxon>
        <taxon>Basidiomycota</taxon>
        <taxon>Agaricomycotina</taxon>
        <taxon>Agaricomycetes</taxon>
        <taxon>Agaricomycetidae</taxon>
        <taxon>Agaricales</taxon>
        <taxon>Marasmiineae</taxon>
        <taxon>Mycenaceae</taxon>
        <taxon>Roridomyces</taxon>
    </lineage>
</organism>
<reference evidence="3" key="1">
    <citation type="submission" date="2023-03" db="EMBL/GenBank/DDBJ databases">
        <title>Massive genome expansion in bonnet fungi (Mycena s.s.) driven by repeated elements and novel gene families across ecological guilds.</title>
        <authorList>
            <consortium name="Lawrence Berkeley National Laboratory"/>
            <person name="Harder C.B."/>
            <person name="Miyauchi S."/>
            <person name="Viragh M."/>
            <person name="Kuo A."/>
            <person name="Thoen E."/>
            <person name="Andreopoulos B."/>
            <person name="Lu D."/>
            <person name="Skrede I."/>
            <person name="Drula E."/>
            <person name="Henrissat B."/>
            <person name="Morin E."/>
            <person name="Kohler A."/>
            <person name="Barry K."/>
            <person name="LaButti K."/>
            <person name="Morin E."/>
            <person name="Salamov A."/>
            <person name="Lipzen A."/>
            <person name="Mereny Z."/>
            <person name="Hegedus B."/>
            <person name="Baldrian P."/>
            <person name="Stursova M."/>
            <person name="Weitz H."/>
            <person name="Taylor A."/>
            <person name="Grigoriev I.V."/>
            <person name="Nagy L.G."/>
            <person name="Martin F."/>
            <person name="Kauserud H."/>
        </authorList>
    </citation>
    <scope>NUCLEOTIDE SEQUENCE</scope>
    <source>
        <strain evidence="3">9284</strain>
    </source>
</reference>
<evidence type="ECO:0000256" key="1">
    <source>
        <dbReference type="ARBA" id="ARBA00023002"/>
    </source>
</evidence>
<evidence type="ECO:0000259" key="2">
    <source>
        <dbReference type="Pfam" id="PF00248"/>
    </source>
</evidence>
<dbReference type="InterPro" id="IPR020471">
    <property type="entry name" value="AKR"/>
</dbReference>